<name>A0AAE1BF98_PETCI</name>
<dbReference type="EMBL" id="JAWQEG010008810">
    <property type="protein sequence ID" value="KAK3849606.1"/>
    <property type="molecule type" value="Genomic_DNA"/>
</dbReference>
<dbReference type="Proteomes" id="UP001286313">
    <property type="component" value="Unassembled WGS sequence"/>
</dbReference>
<evidence type="ECO:0000313" key="2">
    <source>
        <dbReference type="Proteomes" id="UP001286313"/>
    </source>
</evidence>
<dbReference type="AlphaFoldDB" id="A0AAE1BF98"/>
<sequence length="218" mass="23602">MPWTHLAGFELKAETRFLPKNAIGKNCHVGGNQRWQQQRVGGSNSLTITDGSGSDSTQMAHYCGDTKPRTCHRARRLLHETDIRPCDNTESYVSSGTSSWTVVRRGSGLVTPVHVLSGAGKVSPGGNISFSAPRDIFLYGRGGRQAVQCSWHLMGLPDQVVRLTITAISTGTSGCQTEVNHQTKALRCVRGGASHMALSISEWPWAGVELPLGLYVFP</sequence>
<evidence type="ECO:0000313" key="1">
    <source>
        <dbReference type="EMBL" id="KAK3849606.1"/>
    </source>
</evidence>
<protein>
    <submittedName>
        <fullName evidence="1">Uncharacterized protein</fullName>
    </submittedName>
</protein>
<comment type="caution">
    <text evidence="1">The sequence shown here is derived from an EMBL/GenBank/DDBJ whole genome shotgun (WGS) entry which is preliminary data.</text>
</comment>
<accession>A0AAE1BF98</accession>
<reference evidence="1" key="1">
    <citation type="submission" date="2023-10" db="EMBL/GenBank/DDBJ databases">
        <title>Genome assemblies of two species of porcelain crab, Petrolisthes cinctipes and Petrolisthes manimaculis (Anomura: Porcellanidae).</title>
        <authorList>
            <person name="Angst P."/>
        </authorList>
    </citation>
    <scope>NUCLEOTIDE SEQUENCE</scope>
    <source>
        <strain evidence="1">PB745_01</strain>
        <tissue evidence="1">Gill</tissue>
    </source>
</reference>
<gene>
    <name evidence="1" type="ORF">Pcinc_043648</name>
</gene>
<organism evidence="1 2">
    <name type="scientific">Petrolisthes cinctipes</name>
    <name type="common">Flat porcelain crab</name>
    <dbReference type="NCBI Taxonomy" id="88211"/>
    <lineage>
        <taxon>Eukaryota</taxon>
        <taxon>Metazoa</taxon>
        <taxon>Ecdysozoa</taxon>
        <taxon>Arthropoda</taxon>
        <taxon>Crustacea</taxon>
        <taxon>Multicrustacea</taxon>
        <taxon>Malacostraca</taxon>
        <taxon>Eumalacostraca</taxon>
        <taxon>Eucarida</taxon>
        <taxon>Decapoda</taxon>
        <taxon>Pleocyemata</taxon>
        <taxon>Anomura</taxon>
        <taxon>Galatheoidea</taxon>
        <taxon>Porcellanidae</taxon>
        <taxon>Petrolisthes</taxon>
    </lineage>
</organism>
<keyword evidence="2" id="KW-1185">Reference proteome</keyword>
<proteinExistence type="predicted"/>